<geneLocation type="plasmid" evidence="4">
    <name>pp63_b</name>
</geneLocation>
<dbReference type="GO" id="GO:0046872">
    <property type="term" value="F:metal ion binding"/>
    <property type="evidence" value="ECO:0007669"/>
    <property type="project" value="InterPro"/>
</dbReference>
<proteinExistence type="predicted"/>
<dbReference type="Gene3D" id="1.20.120.450">
    <property type="entry name" value="dinb family like domain"/>
    <property type="match status" value="1"/>
</dbReference>
<sequence length="180" mass="19840">MREAGQRTGRFRAGDGARSDSDLAPSGDLLLARRGTAFFARLLNALPDPELYQDSCVPGWQRCHVVASVGLHARELANEIEAIRTGTPVVKLSGSVLPELREYATIPARALRHLFSHSAVHLNVVWRDLSDAEWKMSNAETLISHTPLERGKVIWEAALKINTGVSASIFPEDVKRVLHN</sequence>
<feature type="compositionally biased region" description="Basic and acidic residues" evidence="1">
    <location>
        <begin position="12"/>
        <end position="21"/>
    </location>
</feature>
<dbReference type="InterPro" id="IPR034660">
    <property type="entry name" value="DinB/YfiT-like"/>
</dbReference>
<dbReference type="GeneID" id="31848851"/>
<dbReference type="Proteomes" id="UP000217545">
    <property type="component" value="Plasmid pP63_b"/>
</dbReference>
<dbReference type="SUPFAM" id="SSF109854">
    <property type="entry name" value="DinB/YfiT-like putative metalloenzymes"/>
    <property type="match status" value="1"/>
</dbReference>
<dbReference type="InterPro" id="IPR024344">
    <property type="entry name" value="MDMPI_metal-binding"/>
</dbReference>
<gene>
    <name evidence="3" type="ORF">PhaeoP63_03994</name>
</gene>
<evidence type="ECO:0000313" key="3">
    <source>
        <dbReference type="EMBL" id="ATF08026.1"/>
    </source>
</evidence>
<dbReference type="GO" id="GO:0050077">
    <property type="term" value="F:maleylpyruvate isomerase activity"/>
    <property type="evidence" value="ECO:0007669"/>
    <property type="project" value="UniProtKB-EC"/>
</dbReference>
<protein>
    <submittedName>
        <fullName evidence="3">Mycothiol maleylpyruvate isomerase</fullName>
        <ecNumber evidence="3">5.2.1.4</ecNumber>
    </submittedName>
</protein>
<keyword evidence="3" id="KW-0413">Isomerase</keyword>
<name>A0AAC9ZCI0_9RHOB</name>
<dbReference type="EC" id="5.2.1.4" evidence="3"/>
<keyword evidence="3" id="KW-0614">Plasmid</keyword>
<feature type="domain" description="Mycothiol-dependent maleylpyruvate isomerase metal-binding" evidence="2">
    <location>
        <begin position="33"/>
        <end position="136"/>
    </location>
</feature>
<dbReference type="EMBL" id="CP010786">
    <property type="protein sequence ID" value="ATF08026.1"/>
    <property type="molecule type" value="Genomic_DNA"/>
</dbReference>
<evidence type="ECO:0000256" key="1">
    <source>
        <dbReference type="SAM" id="MobiDB-lite"/>
    </source>
</evidence>
<feature type="region of interest" description="Disordered" evidence="1">
    <location>
        <begin position="1"/>
        <end position="22"/>
    </location>
</feature>
<evidence type="ECO:0000313" key="4">
    <source>
        <dbReference type="Proteomes" id="UP000217545"/>
    </source>
</evidence>
<dbReference type="Pfam" id="PF11716">
    <property type="entry name" value="MDMPI_N"/>
    <property type="match status" value="1"/>
</dbReference>
<dbReference type="AlphaFoldDB" id="A0AAC9ZCI0"/>
<accession>A0AAC9ZCI0</accession>
<dbReference type="RefSeq" id="WP_024099474.1">
    <property type="nucleotide sequence ID" value="NZ_CP010591.1"/>
</dbReference>
<reference evidence="3 4" key="1">
    <citation type="journal article" date="2017" name="Front. Microbiol.">
        <title>Phaeobacter piscinae sp. nov., a species of the Roseobacter group and potential aquaculture probiont.</title>
        <authorList>
            <person name="Sonnenschein E.C."/>
            <person name="Phippen C.B.W."/>
            <person name="Nielsen K.F."/>
            <person name="Mateiu R.V."/>
            <person name="Melchiorsen J."/>
            <person name="Gram L."/>
            <person name="Overmann J."/>
            <person name="Freese H.M."/>
        </authorList>
    </citation>
    <scope>NUCLEOTIDE SEQUENCE [LARGE SCALE GENOMIC DNA]</scope>
    <source>
        <strain evidence="3 4">P63</strain>
    </source>
</reference>
<evidence type="ECO:0000259" key="2">
    <source>
        <dbReference type="Pfam" id="PF11716"/>
    </source>
</evidence>
<organism evidence="3 4">
    <name type="scientific">Phaeobacter gallaeciensis</name>
    <dbReference type="NCBI Taxonomy" id="60890"/>
    <lineage>
        <taxon>Bacteria</taxon>
        <taxon>Pseudomonadati</taxon>
        <taxon>Pseudomonadota</taxon>
        <taxon>Alphaproteobacteria</taxon>
        <taxon>Rhodobacterales</taxon>
        <taxon>Roseobacteraceae</taxon>
        <taxon>Phaeobacter</taxon>
    </lineage>
</organism>